<proteinExistence type="predicted"/>
<evidence type="ECO:0000313" key="7">
    <source>
        <dbReference type="Proteomes" id="UP001156702"/>
    </source>
</evidence>
<evidence type="ECO:0000256" key="1">
    <source>
        <dbReference type="ARBA" id="ARBA00023015"/>
    </source>
</evidence>
<dbReference type="PROSITE" id="PS51078">
    <property type="entry name" value="ICLR_ED"/>
    <property type="match status" value="1"/>
</dbReference>
<gene>
    <name evidence="6" type="ORF">GCM10007923_16360</name>
</gene>
<dbReference type="Pfam" id="PF01614">
    <property type="entry name" value="IclR_C"/>
    <property type="match status" value="1"/>
</dbReference>
<dbReference type="InterPro" id="IPR014757">
    <property type="entry name" value="Tscrpt_reg_IclR_C"/>
</dbReference>
<dbReference type="EMBL" id="BSOP01000013">
    <property type="protein sequence ID" value="GLR50430.1"/>
    <property type="molecule type" value="Genomic_DNA"/>
</dbReference>
<dbReference type="SMART" id="SM00346">
    <property type="entry name" value="HTH_ICLR"/>
    <property type="match status" value="1"/>
</dbReference>
<dbReference type="InterPro" id="IPR029016">
    <property type="entry name" value="GAF-like_dom_sf"/>
</dbReference>
<dbReference type="Proteomes" id="UP001156702">
    <property type="component" value="Unassembled WGS sequence"/>
</dbReference>
<feature type="domain" description="IclR-ED" evidence="5">
    <location>
        <begin position="70"/>
        <end position="256"/>
    </location>
</feature>
<keyword evidence="2" id="KW-0238">DNA-binding</keyword>
<dbReference type="InterPro" id="IPR005471">
    <property type="entry name" value="Tscrpt_reg_IclR_N"/>
</dbReference>
<evidence type="ECO:0000259" key="5">
    <source>
        <dbReference type="PROSITE" id="PS51078"/>
    </source>
</evidence>
<dbReference type="Pfam" id="PF09339">
    <property type="entry name" value="HTH_IclR"/>
    <property type="match status" value="1"/>
</dbReference>
<dbReference type="InterPro" id="IPR050707">
    <property type="entry name" value="HTH_MetabolicPath_Reg"/>
</dbReference>
<dbReference type="SUPFAM" id="SSF46785">
    <property type="entry name" value="Winged helix' DNA-binding domain"/>
    <property type="match status" value="1"/>
</dbReference>
<evidence type="ECO:0000256" key="2">
    <source>
        <dbReference type="ARBA" id="ARBA00023125"/>
    </source>
</evidence>
<evidence type="ECO:0000313" key="6">
    <source>
        <dbReference type="EMBL" id="GLR50430.1"/>
    </source>
</evidence>
<keyword evidence="1" id="KW-0805">Transcription regulation</keyword>
<keyword evidence="7" id="KW-1185">Reference proteome</keyword>
<protein>
    <recommendedName>
        <fullName evidence="8">IclR family transcriptional regulator</fullName>
    </recommendedName>
</protein>
<evidence type="ECO:0000259" key="4">
    <source>
        <dbReference type="PROSITE" id="PS51077"/>
    </source>
</evidence>
<dbReference type="PANTHER" id="PTHR30136:SF24">
    <property type="entry name" value="HTH-TYPE TRANSCRIPTIONAL REPRESSOR ALLR"/>
    <property type="match status" value="1"/>
</dbReference>
<evidence type="ECO:0008006" key="8">
    <source>
        <dbReference type="Google" id="ProtNLM"/>
    </source>
</evidence>
<dbReference type="Gene3D" id="1.10.10.10">
    <property type="entry name" value="Winged helix-like DNA-binding domain superfamily/Winged helix DNA-binding domain"/>
    <property type="match status" value="1"/>
</dbReference>
<dbReference type="PROSITE" id="PS51077">
    <property type="entry name" value="HTH_ICLR"/>
    <property type="match status" value="1"/>
</dbReference>
<dbReference type="Gene3D" id="3.30.450.40">
    <property type="match status" value="1"/>
</dbReference>
<name>A0ABQ5ZEI0_9HYPH</name>
<dbReference type="PANTHER" id="PTHR30136">
    <property type="entry name" value="HELIX-TURN-HELIX TRANSCRIPTIONAL REGULATOR, ICLR FAMILY"/>
    <property type="match status" value="1"/>
</dbReference>
<sequence length="285" mass="30840">MEKVAGEKTSIDRAFEILDLLDESSPTVSPEQIAETLDLSRSTTYRYLRVLCNAGLLVQLSRGNYSLGPRIVELERKIQISDPMTSVGNRIMPERARAVPDSVMILCGLWGDRVLCLRQENSDPSGEAPLRLLRARGLPFSLYKGAASLAILANLPSARMKSLFLRSSSDIAEAGLGDNWTDFRRRMTAIRKAGHCITVGTFESGLAAIAAPIFNDEGVVIGSLARILKRSHPESDDDLAADVRDAARQFSEELQAGMGASSARDAGTLAIEDDAAILGSLVEHV</sequence>
<comment type="caution">
    <text evidence="6">The sequence shown here is derived from an EMBL/GenBank/DDBJ whole genome shotgun (WGS) entry which is preliminary data.</text>
</comment>
<organism evidence="6 7">
    <name type="scientific">Shinella yambaruensis</name>
    <dbReference type="NCBI Taxonomy" id="415996"/>
    <lineage>
        <taxon>Bacteria</taxon>
        <taxon>Pseudomonadati</taxon>
        <taxon>Pseudomonadota</taxon>
        <taxon>Alphaproteobacteria</taxon>
        <taxon>Hyphomicrobiales</taxon>
        <taxon>Rhizobiaceae</taxon>
        <taxon>Shinella</taxon>
    </lineage>
</organism>
<accession>A0ABQ5ZEI0</accession>
<dbReference type="SUPFAM" id="SSF55781">
    <property type="entry name" value="GAF domain-like"/>
    <property type="match status" value="1"/>
</dbReference>
<reference evidence="7" key="1">
    <citation type="journal article" date="2019" name="Int. J. Syst. Evol. Microbiol.">
        <title>The Global Catalogue of Microorganisms (GCM) 10K type strain sequencing project: providing services to taxonomists for standard genome sequencing and annotation.</title>
        <authorList>
            <consortium name="The Broad Institute Genomics Platform"/>
            <consortium name="The Broad Institute Genome Sequencing Center for Infectious Disease"/>
            <person name="Wu L."/>
            <person name="Ma J."/>
        </authorList>
    </citation>
    <scope>NUCLEOTIDE SEQUENCE [LARGE SCALE GENOMIC DNA]</scope>
    <source>
        <strain evidence="7">NBRC 102122</strain>
    </source>
</reference>
<dbReference type="InterPro" id="IPR036388">
    <property type="entry name" value="WH-like_DNA-bd_sf"/>
</dbReference>
<feature type="domain" description="HTH iclR-type" evidence="4">
    <location>
        <begin position="8"/>
        <end position="69"/>
    </location>
</feature>
<evidence type="ECO:0000256" key="3">
    <source>
        <dbReference type="ARBA" id="ARBA00023163"/>
    </source>
</evidence>
<keyword evidence="3" id="KW-0804">Transcription</keyword>
<dbReference type="InterPro" id="IPR036390">
    <property type="entry name" value="WH_DNA-bd_sf"/>
</dbReference>